<protein>
    <submittedName>
        <fullName evidence="1">Uncharacterized protein</fullName>
    </submittedName>
</protein>
<keyword evidence="2" id="KW-1185">Reference proteome</keyword>
<proteinExistence type="predicted"/>
<name>A0A8E2JB34_9PEZI</name>
<dbReference type="AlphaFoldDB" id="A0A8E2JB34"/>
<dbReference type="OrthoDB" id="8943665at2759"/>
<accession>A0A8E2JB34</accession>
<evidence type="ECO:0000313" key="1">
    <source>
        <dbReference type="EMBL" id="OCK75933.1"/>
    </source>
</evidence>
<reference evidence="1 2" key="1">
    <citation type="journal article" date="2016" name="Nat. Commun.">
        <title>Ectomycorrhizal ecology is imprinted in the genome of the dominant symbiotic fungus Cenococcum geophilum.</title>
        <authorList>
            <consortium name="DOE Joint Genome Institute"/>
            <person name="Peter M."/>
            <person name="Kohler A."/>
            <person name="Ohm R.A."/>
            <person name="Kuo A."/>
            <person name="Krutzmann J."/>
            <person name="Morin E."/>
            <person name="Arend M."/>
            <person name="Barry K.W."/>
            <person name="Binder M."/>
            <person name="Choi C."/>
            <person name="Clum A."/>
            <person name="Copeland A."/>
            <person name="Grisel N."/>
            <person name="Haridas S."/>
            <person name="Kipfer T."/>
            <person name="LaButti K."/>
            <person name="Lindquist E."/>
            <person name="Lipzen A."/>
            <person name="Maire R."/>
            <person name="Meier B."/>
            <person name="Mihaltcheva S."/>
            <person name="Molinier V."/>
            <person name="Murat C."/>
            <person name="Poggeler S."/>
            <person name="Quandt C.A."/>
            <person name="Sperisen C."/>
            <person name="Tritt A."/>
            <person name="Tisserant E."/>
            <person name="Crous P.W."/>
            <person name="Henrissat B."/>
            <person name="Nehls U."/>
            <person name="Egli S."/>
            <person name="Spatafora J.W."/>
            <person name="Grigoriev I.V."/>
            <person name="Martin F.M."/>
        </authorList>
    </citation>
    <scope>NUCLEOTIDE SEQUENCE [LARGE SCALE GENOMIC DNA]</scope>
    <source>
        <strain evidence="1 2">CBS 459.81</strain>
    </source>
</reference>
<sequence length="183" mass="20127">MRDLIQLPFNVLQAVICHLPSANLAIRQSAIHQPAIYQPAILPICHSANLPFCQSAILPFCHPAILPSCHLPICHLPSAICRLPSAISTSFWISRHRFSSSYVMDSLPRHVHPPAPINNAANLLAVLQRSAHRQSAATSIALSVLVLRLRLRGCQTGPRRSGVCGSNMTISVQQLQRRVMTRD</sequence>
<evidence type="ECO:0000313" key="2">
    <source>
        <dbReference type="Proteomes" id="UP000250266"/>
    </source>
</evidence>
<gene>
    <name evidence="1" type="ORF">K432DRAFT_158261</name>
</gene>
<organism evidence="1 2">
    <name type="scientific">Lepidopterella palustris CBS 459.81</name>
    <dbReference type="NCBI Taxonomy" id="1314670"/>
    <lineage>
        <taxon>Eukaryota</taxon>
        <taxon>Fungi</taxon>
        <taxon>Dikarya</taxon>
        <taxon>Ascomycota</taxon>
        <taxon>Pezizomycotina</taxon>
        <taxon>Dothideomycetes</taxon>
        <taxon>Pleosporomycetidae</taxon>
        <taxon>Mytilinidiales</taxon>
        <taxon>Argynnaceae</taxon>
        <taxon>Lepidopterella</taxon>
    </lineage>
</organism>
<dbReference type="EMBL" id="KV745260">
    <property type="protein sequence ID" value="OCK75933.1"/>
    <property type="molecule type" value="Genomic_DNA"/>
</dbReference>
<dbReference type="Proteomes" id="UP000250266">
    <property type="component" value="Unassembled WGS sequence"/>
</dbReference>